<feature type="compositionally biased region" description="Basic and acidic residues" evidence="2">
    <location>
        <begin position="148"/>
        <end position="159"/>
    </location>
</feature>
<dbReference type="Pfam" id="PF00172">
    <property type="entry name" value="Zn_clus"/>
    <property type="match status" value="1"/>
</dbReference>
<evidence type="ECO:0000313" key="5">
    <source>
        <dbReference type="Proteomes" id="UP000807469"/>
    </source>
</evidence>
<feature type="compositionally biased region" description="Polar residues" evidence="2">
    <location>
        <begin position="164"/>
        <end position="176"/>
    </location>
</feature>
<accession>A0A9P5Z9Y3</accession>
<dbReference type="PANTHER" id="PTHR37534:SF46">
    <property type="entry name" value="ZN(II)2CYS6 TRANSCRIPTION FACTOR (EUROFUNG)"/>
    <property type="match status" value="1"/>
</dbReference>
<dbReference type="SMART" id="SM00066">
    <property type="entry name" value="GAL4"/>
    <property type="match status" value="1"/>
</dbReference>
<dbReference type="OrthoDB" id="5419315at2759"/>
<organism evidence="4 5">
    <name type="scientific">Pholiota conissans</name>
    <dbReference type="NCBI Taxonomy" id="109636"/>
    <lineage>
        <taxon>Eukaryota</taxon>
        <taxon>Fungi</taxon>
        <taxon>Dikarya</taxon>
        <taxon>Basidiomycota</taxon>
        <taxon>Agaricomycotina</taxon>
        <taxon>Agaricomycetes</taxon>
        <taxon>Agaricomycetidae</taxon>
        <taxon>Agaricales</taxon>
        <taxon>Agaricineae</taxon>
        <taxon>Strophariaceae</taxon>
        <taxon>Pholiota</taxon>
    </lineage>
</organism>
<feature type="region of interest" description="Disordered" evidence="2">
    <location>
        <begin position="72"/>
        <end position="260"/>
    </location>
</feature>
<feature type="compositionally biased region" description="Polar residues" evidence="2">
    <location>
        <begin position="212"/>
        <end position="222"/>
    </location>
</feature>
<proteinExistence type="predicted"/>
<dbReference type="GO" id="GO:0000981">
    <property type="term" value="F:DNA-binding transcription factor activity, RNA polymerase II-specific"/>
    <property type="evidence" value="ECO:0007669"/>
    <property type="project" value="InterPro"/>
</dbReference>
<feature type="compositionally biased region" description="Polar residues" evidence="2">
    <location>
        <begin position="100"/>
        <end position="110"/>
    </location>
</feature>
<dbReference type="EMBL" id="MU155169">
    <property type="protein sequence ID" value="KAF9482131.1"/>
    <property type="molecule type" value="Genomic_DNA"/>
</dbReference>
<name>A0A9P5Z9Y3_9AGAR</name>
<dbReference type="AlphaFoldDB" id="A0A9P5Z9Y3"/>
<dbReference type="InterPro" id="IPR001138">
    <property type="entry name" value="Zn2Cys6_DnaBD"/>
</dbReference>
<feature type="compositionally biased region" description="Basic and acidic residues" evidence="2">
    <location>
        <begin position="239"/>
        <end position="260"/>
    </location>
</feature>
<evidence type="ECO:0000256" key="2">
    <source>
        <dbReference type="SAM" id="MobiDB-lite"/>
    </source>
</evidence>
<dbReference type="PROSITE" id="PS00463">
    <property type="entry name" value="ZN2_CY6_FUNGAL_1"/>
    <property type="match status" value="1"/>
</dbReference>
<dbReference type="SUPFAM" id="SSF57701">
    <property type="entry name" value="Zn2/Cys6 DNA-binding domain"/>
    <property type="match status" value="1"/>
</dbReference>
<protein>
    <recommendedName>
        <fullName evidence="3">Zn(2)-C6 fungal-type domain-containing protein</fullName>
    </recommendedName>
</protein>
<dbReference type="CDD" id="cd00067">
    <property type="entry name" value="GAL4"/>
    <property type="match status" value="1"/>
</dbReference>
<dbReference type="GO" id="GO:0008270">
    <property type="term" value="F:zinc ion binding"/>
    <property type="evidence" value="ECO:0007669"/>
    <property type="project" value="InterPro"/>
</dbReference>
<feature type="region of interest" description="Disordered" evidence="2">
    <location>
        <begin position="18"/>
        <end position="43"/>
    </location>
</feature>
<feature type="domain" description="Zn(2)-C6 fungal-type" evidence="3">
    <location>
        <begin position="47"/>
        <end position="77"/>
    </location>
</feature>
<keyword evidence="1" id="KW-0539">Nucleus</keyword>
<evidence type="ECO:0000313" key="4">
    <source>
        <dbReference type="EMBL" id="KAF9482131.1"/>
    </source>
</evidence>
<comment type="caution">
    <text evidence="4">The sequence shown here is derived from an EMBL/GenBank/DDBJ whole genome shotgun (WGS) entry which is preliminary data.</text>
</comment>
<dbReference type="PANTHER" id="PTHR37534">
    <property type="entry name" value="TRANSCRIPTIONAL ACTIVATOR PROTEIN UGA3"/>
    <property type="match status" value="1"/>
</dbReference>
<sequence>MADSISYPSNYHPQYYPNANPVHIIPPSRPDVAQQRKRPKYTRSKTGCLTCRVKKIKCDETKPNCMRCTHGSRECSWPEGVPARKKSVVRRDDVDGRPSTAGSSGLSDASTPPARELTPPRRNQDINLMPLPSQRAPSEAFLPMHSIGPDHEPSRRQLDRGSAYPQSHQSANSNVLSMMPESQYPSRYDQGYSNGGHPSQSSRQVMGASPYRSLSHQSSNGHWSHPPEPIDPYYHGHHSLHERPLVGHASPNDHSHNRYQ</sequence>
<dbReference type="Proteomes" id="UP000807469">
    <property type="component" value="Unassembled WGS sequence"/>
</dbReference>
<dbReference type="PROSITE" id="PS50048">
    <property type="entry name" value="ZN2_CY6_FUNGAL_2"/>
    <property type="match status" value="1"/>
</dbReference>
<dbReference type="Gene3D" id="4.10.240.10">
    <property type="entry name" value="Zn(2)-C6 fungal-type DNA-binding domain"/>
    <property type="match status" value="1"/>
</dbReference>
<dbReference type="InterPro" id="IPR036864">
    <property type="entry name" value="Zn2-C6_fun-type_DNA-bd_sf"/>
</dbReference>
<reference evidence="4" key="1">
    <citation type="submission" date="2020-11" db="EMBL/GenBank/DDBJ databases">
        <authorList>
            <consortium name="DOE Joint Genome Institute"/>
            <person name="Ahrendt S."/>
            <person name="Riley R."/>
            <person name="Andreopoulos W."/>
            <person name="Labutti K."/>
            <person name="Pangilinan J."/>
            <person name="Ruiz-Duenas F.J."/>
            <person name="Barrasa J.M."/>
            <person name="Sanchez-Garcia M."/>
            <person name="Camarero S."/>
            <person name="Miyauchi S."/>
            <person name="Serrano A."/>
            <person name="Linde D."/>
            <person name="Babiker R."/>
            <person name="Drula E."/>
            <person name="Ayuso-Fernandez I."/>
            <person name="Pacheco R."/>
            <person name="Padilla G."/>
            <person name="Ferreira P."/>
            <person name="Barriuso J."/>
            <person name="Kellner H."/>
            <person name="Castanera R."/>
            <person name="Alfaro M."/>
            <person name="Ramirez L."/>
            <person name="Pisabarro A.G."/>
            <person name="Kuo A."/>
            <person name="Tritt A."/>
            <person name="Lipzen A."/>
            <person name="He G."/>
            <person name="Yan M."/>
            <person name="Ng V."/>
            <person name="Cullen D."/>
            <person name="Martin F."/>
            <person name="Rosso M.-N."/>
            <person name="Henrissat B."/>
            <person name="Hibbett D."/>
            <person name="Martinez A.T."/>
            <person name="Grigoriev I.V."/>
        </authorList>
    </citation>
    <scope>NUCLEOTIDE SEQUENCE</scope>
    <source>
        <strain evidence="4">CIRM-BRFM 674</strain>
    </source>
</reference>
<gene>
    <name evidence="4" type="ORF">BDN70DRAFT_875419</name>
</gene>
<keyword evidence="5" id="KW-1185">Reference proteome</keyword>
<evidence type="ECO:0000256" key="1">
    <source>
        <dbReference type="ARBA" id="ARBA00023242"/>
    </source>
</evidence>
<evidence type="ECO:0000259" key="3">
    <source>
        <dbReference type="PROSITE" id="PS50048"/>
    </source>
</evidence>